<evidence type="ECO:0000313" key="3">
    <source>
        <dbReference type="EMBL" id="QFG02155.1"/>
    </source>
</evidence>
<dbReference type="InterPro" id="IPR027417">
    <property type="entry name" value="P-loop_NTPase"/>
</dbReference>
<dbReference type="Gene3D" id="3.40.50.300">
    <property type="entry name" value="P-loop containing nucleotide triphosphate hydrolases"/>
    <property type="match status" value="1"/>
</dbReference>
<evidence type="ECO:0000313" key="4">
    <source>
        <dbReference type="Proteomes" id="UP000326331"/>
    </source>
</evidence>
<protein>
    <recommendedName>
        <fullName evidence="5">Terminase large subunit</fullName>
    </recommendedName>
</protein>
<dbReference type="PANTHER" id="PTHR41287">
    <property type="match status" value="1"/>
</dbReference>
<dbReference type="InterPro" id="IPR046461">
    <property type="entry name" value="TerL_ATPase"/>
</dbReference>
<proteinExistence type="predicted"/>
<dbReference type="InterPro" id="IPR005021">
    <property type="entry name" value="Terminase_largesu-like"/>
</dbReference>
<accession>A0ABX6C1K0</accession>
<dbReference type="Pfam" id="PF03354">
    <property type="entry name" value="TerL_ATPase"/>
    <property type="match status" value="1"/>
</dbReference>
<reference evidence="3 4" key="2">
    <citation type="submission" date="2019-10" db="EMBL/GenBank/DDBJ databases">
        <title>Thermopilla bonchosmolovskayae gen. nov., sp. nov., a moderately thermophilic Chloroflexi bacterium from a Chukotka hot spring (Arctic, Russia), representing a novel classis Thermopillaia, which include previously uncultivated lineage OLB14.</title>
        <authorList>
            <person name="Kochetkova T.V."/>
            <person name="Zayulina K.S."/>
            <person name="Zhigarkov V.S."/>
            <person name="Minaev N.V."/>
            <person name="Novikov A."/>
            <person name="Toshchakov S.V."/>
            <person name="Elcheninov A.G."/>
            <person name="Kublanov I.V."/>
        </authorList>
    </citation>
    <scope>NUCLEOTIDE SEQUENCE [LARGE SCALE GENOMIC DNA]</scope>
    <source>
        <strain evidence="3 4">3753O</strain>
    </source>
</reference>
<dbReference type="Pfam" id="PF20441">
    <property type="entry name" value="TerL_nuclease"/>
    <property type="match status" value="2"/>
</dbReference>
<feature type="domain" description="Terminase large subunit-like endonuclease" evidence="2">
    <location>
        <begin position="258"/>
        <end position="375"/>
    </location>
</feature>
<evidence type="ECO:0000259" key="1">
    <source>
        <dbReference type="Pfam" id="PF03354"/>
    </source>
</evidence>
<keyword evidence="4" id="KW-1185">Reference proteome</keyword>
<evidence type="ECO:0008006" key="5">
    <source>
        <dbReference type="Google" id="ProtNLM"/>
    </source>
</evidence>
<reference evidence="3 4" key="1">
    <citation type="submission" date="2019-08" db="EMBL/GenBank/DDBJ databases">
        <authorList>
            <person name="Toschakov S.V."/>
        </authorList>
    </citation>
    <scope>NUCLEOTIDE SEQUENCE [LARGE SCALE GENOMIC DNA]</scope>
    <source>
        <strain evidence="3 4">3753O</strain>
    </source>
</reference>
<dbReference type="EMBL" id="CP042829">
    <property type="protein sequence ID" value="QFG02155.1"/>
    <property type="molecule type" value="Genomic_DNA"/>
</dbReference>
<dbReference type="Proteomes" id="UP000326331">
    <property type="component" value="Chromosome"/>
</dbReference>
<organism evidence="3 4">
    <name type="scientific">Tepidiforma bonchosmolovskayae</name>
    <dbReference type="NCBI Taxonomy" id="2601677"/>
    <lineage>
        <taxon>Bacteria</taxon>
        <taxon>Bacillati</taxon>
        <taxon>Chloroflexota</taxon>
        <taxon>Tepidiformia</taxon>
        <taxon>Tepidiformales</taxon>
        <taxon>Tepidiformaceae</taxon>
        <taxon>Tepidiforma</taxon>
    </lineage>
</organism>
<evidence type="ECO:0000259" key="2">
    <source>
        <dbReference type="Pfam" id="PF20441"/>
    </source>
</evidence>
<name>A0ABX6C1K0_9CHLR</name>
<feature type="domain" description="Terminase large subunit-like endonuclease" evidence="2">
    <location>
        <begin position="407"/>
        <end position="513"/>
    </location>
</feature>
<dbReference type="PANTHER" id="PTHR41287:SF1">
    <property type="entry name" value="PROTEIN YMFN"/>
    <property type="match status" value="1"/>
</dbReference>
<gene>
    <name evidence="3" type="ORF">Tbon_02200</name>
</gene>
<dbReference type="InterPro" id="IPR046462">
    <property type="entry name" value="TerL_nuclease"/>
</dbReference>
<dbReference type="Gene3D" id="3.30.420.240">
    <property type="match status" value="1"/>
</dbReference>
<sequence>MSRRRSRGGRVGCRPSPMMTAMATATLPTARPRPALVQERDREYWSLGWHVIDWIERHCVLTNGEWTGQPFRLLPWQRRTIQRLFEVDPATGLRRYRRALIGIPRKNGKTQLAAALALYLMLADGEPSAEVYAAASSEDQAGLVFEAARRIVTMGPLAAACQVGASRITSSADPYSYLQRLTSRGSSWHGLNIHGVILDELHTWTTDEQSELWAALTTGSAARRQPLQIAITTAGVDLRRSRCGRLYQLGRAIERGEQKDDSFYFEWWEAPGELDYRDPAAWRAANPSLGVTVTESYLRSELGVVPEADFRRLYLDQWVLAAQRWLPPGAWDACTGDASLVDGAPTWVGWDASTRYDSSAIVAAQVREDGTVAVQARVWSRPLDMAGAPAADWRMPLDEMAEHLRALAARYRVVGIAYDPAFVTWAASDLEAQGLPMVEWPQTDARMVPATRAVYELVVQRRLVHSGDQVLAAHVADAAPYYTRSGGTRLRKAGGTAQIDAAIAMLMAVSMALIEGGQHGAPEAPQLFVFEV</sequence>
<feature type="domain" description="Terminase large subunit-like ATPase" evidence="1">
    <location>
        <begin position="75"/>
        <end position="247"/>
    </location>
</feature>